<evidence type="ECO:0000313" key="3">
    <source>
        <dbReference type="EMBL" id="KJL27184.1"/>
    </source>
</evidence>
<feature type="domain" description="NERD" evidence="2">
    <location>
        <begin position="108"/>
        <end position="210"/>
    </location>
</feature>
<protein>
    <submittedName>
        <fullName evidence="3">Nuclease-related domain protein</fullName>
    </submittedName>
</protein>
<proteinExistence type="predicted"/>
<evidence type="ECO:0000313" key="4">
    <source>
        <dbReference type="Proteomes" id="UP000033448"/>
    </source>
</evidence>
<gene>
    <name evidence="3" type="ORF">RL72_00652</name>
</gene>
<dbReference type="EMBL" id="JYIT01000057">
    <property type="protein sequence ID" value="KJL27184.1"/>
    <property type="molecule type" value="Genomic_DNA"/>
</dbReference>
<reference evidence="3 4" key="1">
    <citation type="submission" date="2015-02" db="EMBL/GenBank/DDBJ databases">
        <title>Draft genome sequences of ten Microbacterium spp. with emphasis on heavy metal contaminated environments.</title>
        <authorList>
            <person name="Corretto E."/>
        </authorList>
    </citation>
    <scope>NUCLEOTIDE SEQUENCE [LARGE SCALE GENOMIC DNA]</scope>
    <source>
        <strain evidence="3 4">DSM 23848</strain>
    </source>
</reference>
<dbReference type="Proteomes" id="UP000033448">
    <property type="component" value="Unassembled WGS sequence"/>
</dbReference>
<evidence type="ECO:0000256" key="1">
    <source>
        <dbReference type="SAM" id="MobiDB-lite"/>
    </source>
</evidence>
<feature type="compositionally biased region" description="Basic and acidic residues" evidence="1">
    <location>
        <begin position="67"/>
        <end position="78"/>
    </location>
</feature>
<feature type="region of interest" description="Disordered" evidence="1">
    <location>
        <begin position="52"/>
        <end position="78"/>
    </location>
</feature>
<dbReference type="PATRIC" id="fig|582680.7.peg.674"/>
<dbReference type="PROSITE" id="PS50965">
    <property type="entry name" value="NERD"/>
    <property type="match status" value="1"/>
</dbReference>
<organism evidence="3 4">
    <name type="scientific">Microbacterium azadirachtae</name>
    <dbReference type="NCBI Taxonomy" id="582680"/>
    <lineage>
        <taxon>Bacteria</taxon>
        <taxon>Bacillati</taxon>
        <taxon>Actinomycetota</taxon>
        <taxon>Actinomycetes</taxon>
        <taxon>Micrococcales</taxon>
        <taxon>Microbacteriaceae</taxon>
        <taxon>Microbacterium</taxon>
    </lineage>
</organism>
<comment type="caution">
    <text evidence="3">The sequence shown here is derived from an EMBL/GenBank/DDBJ whole genome shotgun (WGS) entry which is preliminary data.</text>
</comment>
<dbReference type="AlphaFoldDB" id="A0A0F0L3D2"/>
<name>A0A0F0L3D2_9MICO</name>
<dbReference type="OrthoDB" id="4246706at2"/>
<sequence>MAAELGPRDTRMRLRYAGTCRLCGRALPAGTDAVYERDRRTVRCLECALDEPPAPETLEPGTAGASARREYERRHRRREERIRTAHPKLGGLILALSDDPQSTQAWARGAMGEELLARRLQDLPTSARALHDRRIPRTRANIDHIVVSPGGVWVIDAKRYKGRRPSREATGGVFGPRIQTLRIGGRDGTALVDGVRKQAALVAAALGDATPVAAALCFLEADWGFFGSPFSISEVLVTWPVRLVKRIAESADVGVDVDAVAARLAAAFPAA</sequence>
<dbReference type="InterPro" id="IPR011528">
    <property type="entry name" value="NERD"/>
</dbReference>
<keyword evidence="4" id="KW-1185">Reference proteome</keyword>
<dbReference type="Pfam" id="PF08378">
    <property type="entry name" value="NERD"/>
    <property type="match status" value="1"/>
</dbReference>
<evidence type="ECO:0000259" key="2">
    <source>
        <dbReference type="PROSITE" id="PS50965"/>
    </source>
</evidence>
<dbReference type="RefSeq" id="WP_045249389.1">
    <property type="nucleotide sequence ID" value="NZ_JYIT01000057.1"/>
</dbReference>
<accession>A0A0F0L3D2</accession>